<reference evidence="2 3" key="1">
    <citation type="submission" date="2013-08" db="EMBL/GenBank/DDBJ databases">
        <title>An opportunistic ruminal bacterium that causes liver abscesses in cattle.</title>
        <authorList>
            <person name="Benahmed F.H."/>
            <person name="Rasmussen M."/>
            <person name="Harbottle H."/>
            <person name="Soppet D."/>
            <person name="Nagaraja T.G."/>
            <person name="Davidson M."/>
        </authorList>
    </citation>
    <scope>NUCLEOTIDE SEQUENCE [LARGE SCALE GENOMIC DNA]</scope>
    <source>
        <strain evidence="2 3">B35</strain>
    </source>
</reference>
<proteinExistence type="predicted"/>
<accession>A0A017H7X7</accession>
<gene>
    <name evidence="2" type="ORF">C095_03470</name>
</gene>
<comment type="caution">
    <text evidence="2">The sequence shown here is derived from an EMBL/GenBank/DDBJ whole genome shotgun (WGS) entry which is preliminary data.</text>
</comment>
<evidence type="ECO:0000313" key="3">
    <source>
        <dbReference type="Proteomes" id="UP000031184"/>
    </source>
</evidence>
<dbReference type="RefSeq" id="WP_039121437.1">
    <property type="nucleotide sequence ID" value="NZ_AOJP01000001.1"/>
</dbReference>
<protein>
    <submittedName>
        <fullName evidence="2">Membrane protein</fullName>
    </submittedName>
</protein>
<dbReference type="PATRIC" id="fig|1226633.4.peg.697"/>
<feature type="domain" description="Membrane iron-sulfur containing protein FtrD-like" evidence="1">
    <location>
        <begin position="316"/>
        <end position="417"/>
    </location>
</feature>
<organism evidence="2 3">
    <name type="scientific">Fusobacterium necrophorum subsp. funduliforme B35</name>
    <dbReference type="NCBI Taxonomy" id="1226633"/>
    <lineage>
        <taxon>Bacteria</taxon>
        <taxon>Fusobacteriati</taxon>
        <taxon>Fusobacteriota</taxon>
        <taxon>Fusobacteriia</taxon>
        <taxon>Fusobacteriales</taxon>
        <taxon>Fusobacteriaceae</taxon>
        <taxon>Fusobacterium</taxon>
    </lineage>
</organism>
<sequence length="421" mass="47820">MLKFYIDIVSFLTIFAFLAGIILAFLKEEKKRFLNILMAVISLLGISLTTAMIVFKQLYPQKMVKISLLYNRLSLSMGMVFMLFSVLFFIFILLRQQKFISVVAVTSGIATYCLAFTILPQVYALTKEFVAFGENSFGTQSLLRLGGYLLGILTVCIMGLAVYKMYFRFQLRYRKFFALFIFLIVSMDFILRGVSALARLRFLKASNPLVFEIMILEDKGNLPIFAMFLCAVCFSVLLFFQNMKVKGSFPNRAMLRKEKARLKNNRSWSLTLFFSSLFVIVSVTFVHSYINKPVELTPAQAYQEEGNKIIIPLSDVEDGHLHRFSYQASGGHDVRFIVVKKPKGGSYGVGLDACDICGVAGYYERNDDIVCKRCDVVMNKSTIGFKGGCNPVPFEYEIVNKKIIIDKAVLEQEKNRFPVGE</sequence>
<dbReference type="EMBL" id="AUZI01000011">
    <property type="protein sequence ID" value="KID49849.1"/>
    <property type="molecule type" value="Genomic_DNA"/>
</dbReference>
<dbReference type="AlphaFoldDB" id="A0A017H7X7"/>
<evidence type="ECO:0000259" key="1">
    <source>
        <dbReference type="Pfam" id="PF10080"/>
    </source>
</evidence>
<dbReference type="OrthoDB" id="9792533at2"/>
<dbReference type="Pfam" id="PF10080">
    <property type="entry name" value="FtrD-like"/>
    <property type="match status" value="1"/>
</dbReference>
<dbReference type="Proteomes" id="UP000031184">
    <property type="component" value="Unassembled WGS sequence"/>
</dbReference>
<dbReference type="InterPro" id="IPR018758">
    <property type="entry name" value="FtrD-like"/>
</dbReference>
<evidence type="ECO:0000313" key="2">
    <source>
        <dbReference type="EMBL" id="KID49849.1"/>
    </source>
</evidence>
<name>A0A017H7X7_9FUSO</name>